<keyword evidence="4" id="KW-1185">Reference proteome</keyword>
<dbReference type="AlphaFoldDB" id="A0A803NLS4"/>
<reference evidence="3" key="1">
    <citation type="submission" date="2018-11" db="EMBL/GenBank/DDBJ databases">
        <authorList>
            <person name="Grassa J C."/>
        </authorList>
    </citation>
    <scope>NUCLEOTIDE SEQUENCE [LARGE SCALE GENOMIC DNA]</scope>
</reference>
<proteinExistence type="predicted"/>
<dbReference type="EMBL" id="UZAU01000077">
    <property type="status" value="NOT_ANNOTATED_CDS"/>
    <property type="molecule type" value="Genomic_DNA"/>
</dbReference>
<evidence type="ECO:0000256" key="1">
    <source>
        <dbReference type="SAM" id="MobiDB-lite"/>
    </source>
</evidence>
<protein>
    <recommendedName>
        <fullName evidence="2">Reverse transcriptase Ty1/copia-type domain-containing protein</fullName>
    </recommendedName>
</protein>
<sequence>MFNENEFPFKTGFLNTYKQEQRTSFPVTSWSATFDVNPPSTSQVDKGDNSIKNHPQPSVQEESHHDHEEESEGNNSLSEIEHTAAGLSPITDSAAELPHSDSESSPAQLTKLVPTHPMVTRSKAGIFKPKVYLGQSKWTNISEEPASVEAALARLGWNNAMGSEIAALKRNQTWTLVPRRAGIDFGETFSPVIKASTVRIVLTLAVAKSWDVRQLDINNAFLNGTLEEDVFMYQPKGFEDSEKPDFVCKLHKSLYGLRQSPRAWFDKLKTTLLS</sequence>
<feature type="domain" description="Reverse transcriptase Ty1/copia-type" evidence="2">
    <location>
        <begin position="179"/>
        <end position="272"/>
    </location>
</feature>
<dbReference type="Pfam" id="PF07727">
    <property type="entry name" value="RVT_2"/>
    <property type="match status" value="1"/>
</dbReference>
<organism evidence="3 4">
    <name type="scientific">Cannabis sativa</name>
    <name type="common">Hemp</name>
    <name type="synonym">Marijuana</name>
    <dbReference type="NCBI Taxonomy" id="3483"/>
    <lineage>
        <taxon>Eukaryota</taxon>
        <taxon>Viridiplantae</taxon>
        <taxon>Streptophyta</taxon>
        <taxon>Embryophyta</taxon>
        <taxon>Tracheophyta</taxon>
        <taxon>Spermatophyta</taxon>
        <taxon>Magnoliopsida</taxon>
        <taxon>eudicotyledons</taxon>
        <taxon>Gunneridae</taxon>
        <taxon>Pentapetalae</taxon>
        <taxon>rosids</taxon>
        <taxon>fabids</taxon>
        <taxon>Rosales</taxon>
        <taxon>Cannabaceae</taxon>
        <taxon>Cannabis</taxon>
    </lineage>
</organism>
<feature type="region of interest" description="Disordered" evidence="1">
    <location>
        <begin position="92"/>
        <end position="114"/>
    </location>
</feature>
<evidence type="ECO:0000313" key="4">
    <source>
        <dbReference type="Proteomes" id="UP000596661"/>
    </source>
</evidence>
<evidence type="ECO:0000259" key="2">
    <source>
        <dbReference type="Pfam" id="PF07727"/>
    </source>
</evidence>
<evidence type="ECO:0000313" key="3">
    <source>
        <dbReference type="EnsemblPlants" id="cds.evm.model.01.2588"/>
    </source>
</evidence>
<accession>A0A803NLS4</accession>
<name>A0A803NLS4_CANSA</name>
<reference evidence="3" key="2">
    <citation type="submission" date="2021-03" db="UniProtKB">
        <authorList>
            <consortium name="EnsemblPlants"/>
        </authorList>
    </citation>
    <scope>IDENTIFICATION</scope>
</reference>
<feature type="region of interest" description="Disordered" evidence="1">
    <location>
        <begin position="28"/>
        <end position="78"/>
    </location>
</feature>
<dbReference type="Proteomes" id="UP000596661">
    <property type="component" value="Chromosome 1"/>
</dbReference>
<dbReference type="InterPro" id="IPR013103">
    <property type="entry name" value="RVT_2"/>
</dbReference>
<feature type="compositionally biased region" description="Polar residues" evidence="1">
    <location>
        <begin position="28"/>
        <end position="44"/>
    </location>
</feature>
<dbReference type="Gramene" id="evm.model.01.2588">
    <property type="protein sequence ID" value="cds.evm.model.01.2588"/>
    <property type="gene ID" value="evm.TU.01.2588"/>
</dbReference>
<dbReference type="EnsemblPlants" id="evm.model.01.2588">
    <property type="protein sequence ID" value="cds.evm.model.01.2588"/>
    <property type="gene ID" value="evm.TU.01.2588"/>
</dbReference>